<name>A0A835YIM7_9STRA</name>
<dbReference type="Pfam" id="PF16050">
    <property type="entry name" value="CDC73_N"/>
    <property type="match status" value="1"/>
</dbReference>
<evidence type="ECO:0000259" key="7">
    <source>
        <dbReference type="Pfam" id="PF16050"/>
    </source>
</evidence>
<feature type="domain" description="Paf1 complex subunit Cdc73 N-terminal" evidence="7">
    <location>
        <begin position="2"/>
        <end position="270"/>
    </location>
</feature>
<comment type="caution">
    <text evidence="8">The sequence shown here is derived from an EMBL/GenBank/DDBJ whole genome shotgun (WGS) entry which is preliminary data.</text>
</comment>
<dbReference type="Proteomes" id="UP000664859">
    <property type="component" value="Unassembled WGS sequence"/>
</dbReference>
<keyword evidence="9" id="KW-1185">Reference proteome</keyword>
<dbReference type="PANTHER" id="PTHR12466:SF8">
    <property type="entry name" value="PARAFIBROMIN"/>
    <property type="match status" value="1"/>
</dbReference>
<organism evidence="8 9">
    <name type="scientific">Tribonema minus</name>
    <dbReference type="NCBI Taxonomy" id="303371"/>
    <lineage>
        <taxon>Eukaryota</taxon>
        <taxon>Sar</taxon>
        <taxon>Stramenopiles</taxon>
        <taxon>Ochrophyta</taxon>
        <taxon>PX clade</taxon>
        <taxon>Xanthophyceae</taxon>
        <taxon>Tribonematales</taxon>
        <taxon>Tribonemataceae</taxon>
        <taxon>Tribonema</taxon>
    </lineage>
</organism>
<keyword evidence="4" id="KW-0539">Nucleus</keyword>
<evidence type="ECO:0000256" key="3">
    <source>
        <dbReference type="ARBA" id="ARBA00023163"/>
    </source>
</evidence>
<comment type="similarity">
    <text evidence="2">Belongs to the CDC73 family.</text>
</comment>
<gene>
    <name evidence="8" type="ORF">JKP88DRAFT_203769</name>
</gene>
<comment type="subcellular location">
    <subcellularLocation>
        <location evidence="1">Nucleus</location>
    </subcellularLocation>
</comment>
<protein>
    <submittedName>
        <fullName evidence="8">RNA pol II accessory factor, Cdc73 family protein</fullName>
    </submittedName>
</protein>
<dbReference type="InterPro" id="IPR031336">
    <property type="entry name" value="CDC73_C"/>
</dbReference>
<evidence type="ECO:0000256" key="5">
    <source>
        <dbReference type="SAM" id="MobiDB-lite"/>
    </source>
</evidence>
<feature type="region of interest" description="Disordered" evidence="5">
    <location>
        <begin position="261"/>
        <end position="285"/>
    </location>
</feature>
<evidence type="ECO:0000256" key="4">
    <source>
        <dbReference type="ARBA" id="ARBA00023242"/>
    </source>
</evidence>
<dbReference type="GO" id="GO:0006368">
    <property type="term" value="P:transcription elongation by RNA polymerase II"/>
    <property type="evidence" value="ECO:0007669"/>
    <property type="project" value="InterPro"/>
</dbReference>
<dbReference type="InterPro" id="IPR007852">
    <property type="entry name" value="Cdc73/Parafibromin"/>
</dbReference>
<evidence type="ECO:0000256" key="1">
    <source>
        <dbReference type="ARBA" id="ARBA00004123"/>
    </source>
</evidence>
<proteinExistence type="inferred from homology"/>
<sequence length="489" mass="54493">MDALQALRQACIQGRVPKLKPEDTTVVLGDRGSPWSLDTRTSWRSKANEFYTLHALILLLQYADEPIGNYLRTATTWKVKFVSNVDRKELLAYLKGEIDASDAIQSSAVADKSVFAAQDSMPLKRQRAGEGDAGGLTEDQLRDAKQRHAERLGGPARARALIISDRMAGESELLEGMSSDKLLELRTKRLAQKRSTFSLEAGGEPGEEEAAVDPAFLDADRQMVAHIRAKEIRVLDRNSVLRRPGKDFKFAHDYYQEVRRKEKEMAKEKEDGTYGKKRSRGGGVAPDRDRCAVVASVSASGEFAQCSCVEDAALADPNAGPPIIVVPNLQSAVITLANAKEFFEEGRFVPANGVIRKPSVDRKSSDVLVERALPGGRHATYRLIDNPTRLRPREWESIVCVIVAGPAWQFKGWVWDQPVVLFQHALGVHLKFDDTRVDGKVASWNVRVLDINKHKRYLDKGASLALWRMIDDFVHVHKPHMIKAVEARA</sequence>
<keyword evidence="3" id="KW-0804">Transcription</keyword>
<evidence type="ECO:0000259" key="6">
    <source>
        <dbReference type="Pfam" id="PF05179"/>
    </source>
</evidence>
<dbReference type="AlphaFoldDB" id="A0A835YIM7"/>
<dbReference type="Pfam" id="PF05179">
    <property type="entry name" value="CDC73_C"/>
    <property type="match status" value="1"/>
</dbReference>
<feature type="compositionally biased region" description="Basic and acidic residues" evidence="5">
    <location>
        <begin position="261"/>
        <end position="274"/>
    </location>
</feature>
<dbReference type="InterPro" id="IPR032041">
    <property type="entry name" value="Cdc73_N"/>
</dbReference>
<dbReference type="EMBL" id="JAFCMP010000552">
    <property type="protein sequence ID" value="KAG5175236.1"/>
    <property type="molecule type" value="Genomic_DNA"/>
</dbReference>
<dbReference type="GO" id="GO:0032968">
    <property type="term" value="P:positive regulation of transcription elongation by RNA polymerase II"/>
    <property type="evidence" value="ECO:0007669"/>
    <property type="project" value="TreeGrafter"/>
</dbReference>
<accession>A0A835YIM7</accession>
<feature type="domain" description="Cell division control protein 73 C-terminal" evidence="6">
    <location>
        <begin position="321"/>
        <end position="473"/>
    </location>
</feature>
<dbReference type="GO" id="GO:0000993">
    <property type="term" value="F:RNA polymerase II complex binding"/>
    <property type="evidence" value="ECO:0007669"/>
    <property type="project" value="TreeGrafter"/>
</dbReference>
<dbReference type="InterPro" id="IPR038103">
    <property type="entry name" value="CDC73_C_sf"/>
</dbReference>
<dbReference type="PANTHER" id="PTHR12466">
    <property type="entry name" value="CDC73 DOMAIN PROTEIN"/>
    <property type="match status" value="1"/>
</dbReference>
<reference evidence="8" key="1">
    <citation type="submission" date="2021-02" db="EMBL/GenBank/DDBJ databases">
        <title>First Annotated Genome of the Yellow-green Alga Tribonema minus.</title>
        <authorList>
            <person name="Mahan K.M."/>
        </authorList>
    </citation>
    <scope>NUCLEOTIDE SEQUENCE</scope>
    <source>
        <strain evidence="8">UTEX B ZZ1240</strain>
    </source>
</reference>
<evidence type="ECO:0000313" key="9">
    <source>
        <dbReference type="Proteomes" id="UP000664859"/>
    </source>
</evidence>
<dbReference type="Gene3D" id="3.40.50.11990">
    <property type="entry name" value="RNA polymerase II accessory factor, Cdc73 C-terminal domain"/>
    <property type="match status" value="1"/>
</dbReference>
<dbReference type="GO" id="GO:0016593">
    <property type="term" value="C:Cdc73/Paf1 complex"/>
    <property type="evidence" value="ECO:0007669"/>
    <property type="project" value="InterPro"/>
</dbReference>
<evidence type="ECO:0000313" key="8">
    <source>
        <dbReference type="EMBL" id="KAG5175236.1"/>
    </source>
</evidence>
<evidence type="ECO:0000256" key="2">
    <source>
        <dbReference type="ARBA" id="ARBA00010427"/>
    </source>
</evidence>
<dbReference type="OrthoDB" id="2186602at2759"/>